<dbReference type="SUPFAM" id="SSF81301">
    <property type="entry name" value="Nucleotidyltransferase"/>
    <property type="match status" value="1"/>
</dbReference>
<comment type="caution">
    <text evidence="1">The sequence shown here is derived from an EMBL/GenBank/DDBJ whole genome shotgun (WGS) entry which is preliminary data.</text>
</comment>
<dbReference type="Proteomes" id="UP000005413">
    <property type="component" value="Unassembled WGS sequence"/>
</dbReference>
<dbReference type="EMBL" id="AEUN01000405">
    <property type="protein sequence ID" value="EHJ08008.1"/>
    <property type="molecule type" value="Genomic_DNA"/>
</dbReference>
<evidence type="ECO:0000313" key="1">
    <source>
        <dbReference type="EMBL" id="EHJ08008.1"/>
    </source>
</evidence>
<dbReference type="PATRIC" id="fig|911238.3.peg.1072"/>
<accession>G5JIH8</accession>
<keyword evidence="2" id="KW-1185">Reference proteome</keyword>
<dbReference type="AlphaFoldDB" id="G5JIH8"/>
<dbReference type="InterPro" id="IPR043519">
    <property type="entry name" value="NT_sf"/>
</dbReference>
<name>G5JIH8_9STAP</name>
<evidence type="ECO:0008006" key="3">
    <source>
        <dbReference type="Google" id="ProtNLM"/>
    </source>
</evidence>
<reference evidence="1 2" key="1">
    <citation type="journal article" date="2012" name="BMC Genomics">
        <title>Comparative genomic analysis of the genus Staphylococcus including Staphylococcus aureus and its newly described sister species Staphylococcus simiae.</title>
        <authorList>
            <person name="Suzuki H."/>
            <person name="Lefebure T."/>
            <person name="Pavinski Bitar P."/>
            <person name="Stanhope M.J."/>
        </authorList>
    </citation>
    <scope>NUCLEOTIDE SEQUENCE [LARGE SCALE GENOMIC DNA]</scope>
    <source>
        <strain evidence="1 2">CCM 7213</strain>
    </source>
</reference>
<protein>
    <recommendedName>
        <fullName evidence="3">GrpB family protein</fullName>
    </recommendedName>
</protein>
<dbReference type="OrthoDB" id="2403088at2"/>
<dbReference type="Gene3D" id="3.30.460.10">
    <property type="entry name" value="Beta Polymerase, domain 2"/>
    <property type="match status" value="1"/>
</dbReference>
<dbReference type="PANTHER" id="PTHR34822">
    <property type="entry name" value="GRPB DOMAIN PROTEIN (AFU_ORTHOLOGUE AFUA_1G01530)"/>
    <property type="match status" value="1"/>
</dbReference>
<gene>
    <name evidence="1" type="ORF">SS7213T_06331</name>
</gene>
<sequence length="174" mass="20550">MYSNIQPFITTQLNTNYNHQYNLIKSTLLNLLDSPVKYTKHIGGTRHFNYATEPILDILVGVNNLHDITALDEKRLNYVGFYRLHHAYHKKVVMAKFNNLKDLKQQVRLHIVQIDSPKFQAYLDIDDLLATNNAIAKEFDAKKQQILNYTTSIRQYEQQKQQYFDQLYKKILTN</sequence>
<dbReference type="PANTHER" id="PTHR34822:SF1">
    <property type="entry name" value="GRPB FAMILY PROTEIN"/>
    <property type="match status" value="1"/>
</dbReference>
<dbReference type="Pfam" id="PF04229">
    <property type="entry name" value="GrpB"/>
    <property type="match status" value="1"/>
</dbReference>
<proteinExistence type="predicted"/>
<organism evidence="1 2">
    <name type="scientific">Staphylococcus simiae CCM 7213 = CCUG 51256</name>
    <dbReference type="NCBI Taxonomy" id="911238"/>
    <lineage>
        <taxon>Bacteria</taxon>
        <taxon>Bacillati</taxon>
        <taxon>Bacillota</taxon>
        <taxon>Bacilli</taxon>
        <taxon>Bacillales</taxon>
        <taxon>Staphylococcaceae</taxon>
        <taxon>Staphylococcus</taxon>
    </lineage>
</organism>
<dbReference type="RefSeq" id="WP_002463838.1">
    <property type="nucleotide sequence ID" value="NZ_AEUN01000405.1"/>
</dbReference>
<dbReference type="InterPro" id="IPR007344">
    <property type="entry name" value="GrpB/CoaE"/>
</dbReference>
<evidence type="ECO:0000313" key="2">
    <source>
        <dbReference type="Proteomes" id="UP000005413"/>
    </source>
</evidence>